<evidence type="ECO:0000256" key="5">
    <source>
        <dbReference type="PROSITE-ProRule" id="PRU01240"/>
    </source>
</evidence>
<evidence type="ECO:0000256" key="1">
    <source>
        <dbReference type="ARBA" id="ARBA00011073"/>
    </source>
</evidence>
<dbReference type="Pfam" id="PF05922">
    <property type="entry name" value="Inhibitor_I9"/>
    <property type="match status" value="1"/>
</dbReference>
<dbReference type="InterPro" id="IPR010259">
    <property type="entry name" value="S8pro/Inhibitor_I9"/>
</dbReference>
<evidence type="ECO:0000313" key="11">
    <source>
        <dbReference type="Proteomes" id="UP001611383"/>
    </source>
</evidence>
<keyword evidence="11" id="KW-1185">Reference proteome</keyword>
<reference evidence="10 11" key="1">
    <citation type="submission" date="2019-08" db="EMBL/GenBank/DDBJ databases">
        <title>Archangium and Cystobacter genomes.</title>
        <authorList>
            <person name="Chen I.-C.K."/>
            <person name="Wielgoss S."/>
        </authorList>
    </citation>
    <scope>NUCLEOTIDE SEQUENCE [LARGE SCALE GENOMIC DNA]</scope>
    <source>
        <strain evidence="10 11">Cbm 6</strain>
    </source>
</reference>
<proteinExistence type="inferred from homology"/>
<gene>
    <name evidence="10" type="ORF">F0U60_43715</name>
</gene>
<dbReference type="InterPro" id="IPR023828">
    <property type="entry name" value="Peptidase_S8_Ser-AS"/>
</dbReference>
<feature type="active site" description="Charge relay system" evidence="5">
    <location>
        <position position="333"/>
    </location>
</feature>
<evidence type="ECO:0000259" key="9">
    <source>
        <dbReference type="Pfam" id="PF05922"/>
    </source>
</evidence>
<dbReference type="InterPro" id="IPR023827">
    <property type="entry name" value="Peptidase_S8_Asp-AS"/>
</dbReference>
<dbReference type="PROSITE" id="PS51892">
    <property type="entry name" value="SUBTILASE"/>
    <property type="match status" value="1"/>
</dbReference>
<organism evidence="10 11">
    <name type="scientific">Archangium minus</name>
    <dbReference type="NCBI Taxonomy" id="83450"/>
    <lineage>
        <taxon>Bacteria</taxon>
        <taxon>Pseudomonadati</taxon>
        <taxon>Myxococcota</taxon>
        <taxon>Myxococcia</taxon>
        <taxon>Myxococcales</taxon>
        <taxon>Cystobacterineae</taxon>
        <taxon>Archangiaceae</taxon>
        <taxon>Archangium</taxon>
    </lineage>
</organism>
<dbReference type="CDD" id="cd04077">
    <property type="entry name" value="Peptidases_S8_PCSK9_ProteinaseK_like"/>
    <property type="match status" value="1"/>
</dbReference>
<evidence type="ECO:0000259" key="8">
    <source>
        <dbReference type="Pfam" id="PF00082"/>
    </source>
</evidence>
<dbReference type="InterPro" id="IPR036852">
    <property type="entry name" value="Peptidase_S8/S53_dom_sf"/>
</dbReference>
<evidence type="ECO:0000313" key="10">
    <source>
        <dbReference type="EMBL" id="WNG50278.1"/>
    </source>
</evidence>
<evidence type="ECO:0000256" key="2">
    <source>
        <dbReference type="ARBA" id="ARBA00022670"/>
    </source>
</evidence>
<dbReference type="PROSITE" id="PS00137">
    <property type="entry name" value="SUBTILASE_HIS"/>
    <property type="match status" value="1"/>
</dbReference>
<name>A0ABY9X4E2_9BACT</name>
<feature type="active site" description="Charge relay system" evidence="5">
    <location>
        <position position="151"/>
    </location>
</feature>
<sequence length="380" mass="38415">MRAIRNVLFLGSALTLAACGGEMDPNTDGLDQSAAPLHQAAPGLRVDGSYIVKLKDGATARAVAALAGVSPRHEYSIINGFSVELNEGQLNALRRLTDVVEYVEEDAVVQADVTQTNATWGLDRIDQRALPLNGTYTYTTTASNVTAYIIDTGLQANHADFGGRASNVYDALGGNGADCQGHGTHVGGTVGGTVYGVAKGVQLRGVRVLNCSGSGTNTGVIAGMDWVRTNAVKPAVANMSLGGGASTAVNTAANNLANSGVFLAVAAGNNSGANACNYSPAGAAAATTVGSTASNDTRSSFSNIGSCVDIYAPGSNITSARLNGTSTTMSGTSMASPHVAGVGALYKGTYGDASSATVDSWIKTNATSLSFGPLLYKSSL</sequence>
<dbReference type="PRINTS" id="PR00723">
    <property type="entry name" value="SUBTILISIN"/>
</dbReference>
<dbReference type="PROSITE" id="PS51257">
    <property type="entry name" value="PROKAR_LIPOPROTEIN"/>
    <property type="match status" value="1"/>
</dbReference>
<dbReference type="InterPro" id="IPR050131">
    <property type="entry name" value="Peptidase_S8_subtilisin-like"/>
</dbReference>
<keyword evidence="2 5" id="KW-0645">Protease</keyword>
<dbReference type="RefSeq" id="WP_395809155.1">
    <property type="nucleotide sequence ID" value="NZ_CP043494.1"/>
</dbReference>
<dbReference type="SUPFAM" id="SSF52743">
    <property type="entry name" value="Subtilisin-like"/>
    <property type="match status" value="1"/>
</dbReference>
<dbReference type="PROSITE" id="PS00136">
    <property type="entry name" value="SUBTILASE_ASP"/>
    <property type="match status" value="1"/>
</dbReference>
<dbReference type="Gene3D" id="3.40.50.200">
    <property type="entry name" value="Peptidase S8/S53 domain"/>
    <property type="match status" value="1"/>
</dbReference>
<evidence type="ECO:0000256" key="3">
    <source>
        <dbReference type="ARBA" id="ARBA00022801"/>
    </source>
</evidence>
<evidence type="ECO:0000256" key="6">
    <source>
        <dbReference type="RuleBase" id="RU003355"/>
    </source>
</evidence>
<evidence type="ECO:0000256" key="7">
    <source>
        <dbReference type="SAM" id="SignalP"/>
    </source>
</evidence>
<dbReference type="SUPFAM" id="SSF54897">
    <property type="entry name" value="Protease propeptides/inhibitors"/>
    <property type="match status" value="1"/>
</dbReference>
<accession>A0ABY9X4E2</accession>
<protein>
    <submittedName>
        <fullName evidence="10">S8 family peptidase</fullName>
    </submittedName>
</protein>
<feature type="domain" description="Peptidase S8/S53" evidence="8">
    <location>
        <begin position="145"/>
        <end position="369"/>
    </location>
</feature>
<dbReference type="Gene3D" id="3.30.70.80">
    <property type="entry name" value="Peptidase S8 propeptide/proteinase inhibitor I9"/>
    <property type="match status" value="1"/>
</dbReference>
<keyword evidence="3 5" id="KW-0378">Hydrolase</keyword>
<dbReference type="PANTHER" id="PTHR43806">
    <property type="entry name" value="PEPTIDASE S8"/>
    <property type="match status" value="1"/>
</dbReference>
<dbReference type="EMBL" id="CP043494">
    <property type="protein sequence ID" value="WNG50278.1"/>
    <property type="molecule type" value="Genomic_DNA"/>
</dbReference>
<feature type="active site" description="Charge relay system" evidence="5">
    <location>
        <position position="182"/>
    </location>
</feature>
<dbReference type="Proteomes" id="UP001611383">
    <property type="component" value="Chromosome"/>
</dbReference>
<evidence type="ECO:0000256" key="4">
    <source>
        <dbReference type="ARBA" id="ARBA00022825"/>
    </source>
</evidence>
<keyword evidence="7" id="KW-0732">Signal</keyword>
<keyword evidence="4 5" id="KW-0720">Serine protease</keyword>
<dbReference type="PROSITE" id="PS00138">
    <property type="entry name" value="SUBTILASE_SER"/>
    <property type="match status" value="1"/>
</dbReference>
<feature type="chain" id="PRO_5045466696" evidence="7">
    <location>
        <begin position="18"/>
        <end position="380"/>
    </location>
</feature>
<feature type="signal peptide" evidence="7">
    <location>
        <begin position="1"/>
        <end position="17"/>
    </location>
</feature>
<dbReference type="InterPro" id="IPR015500">
    <property type="entry name" value="Peptidase_S8_subtilisin-rel"/>
</dbReference>
<dbReference type="InterPro" id="IPR034193">
    <property type="entry name" value="PCSK9_ProteinaseK-like"/>
</dbReference>
<feature type="domain" description="Inhibitor I9" evidence="9">
    <location>
        <begin position="68"/>
        <end position="111"/>
    </location>
</feature>
<comment type="similarity">
    <text evidence="1 5 6">Belongs to the peptidase S8 family.</text>
</comment>
<dbReference type="InterPro" id="IPR037045">
    <property type="entry name" value="S8pro/Inhibitor_I9_sf"/>
</dbReference>
<dbReference type="InterPro" id="IPR022398">
    <property type="entry name" value="Peptidase_S8_His-AS"/>
</dbReference>
<dbReference type="Pfam" id="PF00082">
    <property type="entry name" value="Peptidase_S8"/>
    <property type="match status" value="1"/>
</dbReference>
<dbReference type="PANTHER" id="PTHR43806:SF11">
    <property type="entry name" value="CEREVISIN-RELATED"/>
    <property type="match status" value="1"/>
</dbReference>
<dbReference type="InterPro" id="IPR000209">
    <property type="entry name" value="Peptidase_S8/S53_dom"/>
</dbReference>